<name>A0A9D4HUJ2_DREPO</name>
<reference evidence="1" key="1">
    <citation type="journal article" date="2019" name="bioRxiv">
        <title>The Genome of the Zebra Mussel, Dreissena polymorpha: A Resource for Invasive Species Research.</title>
        <authorList>
            <person name="McCartney M.A."/>
            <person name="Auch B."/>
            <person name="Kono T."/>
            <person name="Mallez S."/>
            <person name="Zhang Y."/>
            <person name="Obille A."/>
            <person name="Becker A."/>
            <person name="Abrahante J.E."/>
            <person name="Garbe J."/>
            <person name="Badalamenti J.P."/>
            <person name="Herman A."/>
            <person name="Mangelson H."/>
            <person name="Liachko I."/>
            <person name="Sullivan S."/>
            <person name="Sone E.D."/>
            <person name="Koren S."/>
            <person name="Silverstein K.A.T."/>
            <person name="Beckman K.B."/>
            <person name="Gohl D.M."/>
        </authorList>
    </citation>
    <scope>NUCLEOTIDE SEQUENCE</scope>
    <source>
        <strain evidence="1">Duluth1</strain>
        <tissue evidence="1">Whole animal</tissue>
    </source>
</reference>
<sequence>MRSSLQRHFLLKCLYPAFCVRSSVNVSQPRRRIEATMDLKCLYVVGKVMEMLVHNLLSLAIAAVAMVI</sequence>
<gene>
    <name evidence="1" type="ORF">DPMN_039618</name>
</gene>
<dbReference type="Proteomes" id="UP000828390">
    <property type="component" value="Unassembled WGS sequence"/>
</dbReference>
<keyword evidence="2" id="KW-1185">Reference proteome</keyword>
<reference evidence="1" key="2">
    <citation type="submission" date="2020-11" db="EMBL/GenBank/DDBJ databases">
        <authorList>
            <person name="McCartney M.A."/>
            <person name="Auch B."/>
            <person name="Kono T."/>
            <person name="Mallez S."/>
            <person name="Becker A."/>
            <person name="Gohl D.M."/>
            <person name="Silverstein K.A.T."/>
            <person name="Koren S."/>
            <person name="Bechman K.B."/>
            <person name="Herman A."/>
            <person name="Abrahante J.E."/>
            <person name="Garbe J."/>
        </authorList>
    </citation>
    <scope>NUCLEOTIDE SEQUENCE</scope>
    <source>
        <strain evidence="1">Duluth1</strain>
        <tissue evidence="1">Whole animal</tissue>
    </source>
</reference>
<accession>A0A9D4HUJ2</accession>
<evidence type="ECO:0000313" key="2">
    <source>
        <dbReference type="Proteomes" id="UP000828390"/>
    </source>
</evidence>
<organism evidence="1 2">
    <name type="scientific">Dreissena polymorpha</name>
    <name type="common">Zebra mussel</name>
    <name type="synonym">Mytilus polymorpha</name>
    <dbReference type="NCBI Taxonomy" id="45954"/>
    <lineage>
        <taxon>Eukaryota</taxon>
        <taxon>Metazoa</taxon>
        <taxon>Spiralia</taxon>
        <taxon>Lophotrochozoa</taxon>
        <taxon>Mollusca</taxon>
        <taxon>Bivalvia</taxon>
        <taxon>Autobranchia</taxon>
        <taxon>Heteroconchia</taxon>
        <taxon>Euheterodonta</taxon>
        <taxon>Imparidentia</taxon>
        <taxon>Neoheterodontei</taxon>
        <taxon>Myida</taxon>
        <taxon>Dreissenoidea</taxon>
        <taxon>Dreissenidae</taxon>
        <taxon>Dreissena</taxon>
    </lineage>
</organism>
<evidence type="ECO:0000313" key="1">
    <source>
        <dbReference type="EMBL" id="KAH3733193.1"/>
    </source>
</evidence>
<dbReference type="AlphaFoldDB" id="A0A9D4HUJ2"/>
<protein>
    <submittedName>
        <fullName evidence="1">Uncharacterized protein</fullName>
    </submittedName>
</protein>
<dbReference type="EMBL" id="JAIWYP010000011">
    <property type="protein sequence ID" value="KAH3733193.1"/>
    <property type="molecule type" value="Genomic_DNA"/>
</dbReference>
<proteinExistence type="predicted"/>
<comment type="caution">
    <text evidence="1">The sequence shown here is derived from an EMBL/GenBank/DDBJ whole genome shotgun (WGS) entry which is preliminary data.</text>
</comment>